<dbReference type="EC" id="3.2.2.21" evidence="2"/>
<dbReference type="GO" id="GO:0032131">
    <property type="term" value="F:alkylated DNA binding"/>
    <property type="evidence" value="ECO:0007669"/>
    <property type="project" value="TreeGrafter"/>
</dbReference>
<accession>A0A8J6XQ75</accession>
<protein>
    <recommendedName>
        <fullName evidence="2">DNA-3-methyladenine glycosylase II</fullName>
        <ecNumber evidence="2">3.2.2.21</ecNumber>
    </recommendedName>
</protein>
<dbReference type="GO" id="GO:0006285">
    <property type="term" value="P:base-excision repair, AP site formation"/>
    <property type="evidence" value="ECO:0007669"/>
    <property type="project" value="TreeGrafter"/>
</dbReference>
<dbReference type="Gene3D" id="1.10.340.30">
    <property type="entry name" value="Hypothetical protein, domain 2"/>
    <property type="match status" value="1"/>
</dbReference>
<dbReference type="CDD" id="cd00056">
    <property type="entry name" value="ENDO3c"/>
    <property type="match status" value="1"/>
</dbReference>
<dbReference type="PROSITE" id="PS01124">
    <property type="entry name" value="HTH_ARAC_FAMILY_2"/>
    <property type="match status" value="1"/>
</dbReference>
<evidence type="ECO:0000256" key="2">
    <source>
        <dbReference type="ARBA" id="ARBA00012000"/>
    </source>
</evidence>
<dbReference type="InterPro" id="IPR023170">
    <property type="entry name" value="HhH_base_excis_C"/>
</dbReference>
<name>A0A8J6XQ75_9CYAN</name>
<organism evidence="8 9">
    <name type="scientific">Iningainema tapete BLCC-T55</name>
    <dbReference type="NCBI Taxonomy" id="2748662"/>
    <lineage>
        <taxon>Bacteria</taxon>
        <taxon>Bacillati</taxon>
        <taxon>Cyanobacteriota</taxon>
        <taxon>Cyanophyceae</taxon>
        <taxon>Nostocales</taxon>
        <taxon>Scytonemataceae</taxon>
        <taxon>Iningainema tapete</taxon>
    </lineage>
</organism>
<dbReference type="InterPro" id="IPR018060">
    <property type="entry name" value="HTH_AraC"/>
</dbReference>
<dbReference type="EMBL" id="JACXAE010000017">
    <property type="protein sequence ID" value="MBD2771343.1"/>
    <property type="molecule type" value="Genomic_DNA"/>
</dbReference>
<dbReference type="GO" id="GO:0043916">
    <property type="term" value="F:DNA-7-methylguanine glycosylase activity"/>
    <property type="evidence" value="ECO:0007669"/>
    <property type="project" value="TreeGrafter"/>
</dbReference>
<evidence type="ECO:0000256" key="6">
    <source>
        <dbReference type="ARBA" id="ARBA00023204"/>
    </source>
</evidence>
<gene>
    <name evidence="8" type="ORF">ICL16_04200</name>
</gene>
<dbReference type="Pfam" id="PF12833">
    <property type="entry name" value="HTH_18"/>
    <property type="match status" value="1"/>
</dbReference>
<dbReference type="Proteomes" id="UP000629098">
    <property type="component" value="Unassembled WGS sequence"/>
</dbReference>
<dbReference type="GO" id="GO:0005737">
    <property type="term" value="C:cytoplasm"/>
    <property type="evidence" value="ECO:0007669"/>
    <property type="project" value="TreeGrafter"/>
</dbReference>
<dbReference type="AlphaFoldDB" id="A0A8J6XQ75"/>
<keyword evidence="9" id="KW-1185">Reference proteome</keyword>
<dbReference type="GO" id="GO:0032993">
    <property type="term" value="C:protein-DNA complex"/>
    <property type="evidence" value="ECO:0007669"/>
    <property type="project" value="TreeGrafter"/>
</dbReference>
<dbReference type="SUPFAM" id="SSF55945">
    <property type="entry name" value="TATA-box binding protein-like"/>
    <property type="match status" value="1"/>
</dbReference>
<dbReference type="PANTHER" id="PTHR43003">
    <property type="entry name" value="DNA-3-METHYLADENINE GLYCOSYLASE"/>
    <property type="match status" value="1"/>
</dbReference>
<dbReference type="SUPFAM" id="SSF46689">
    <property type="entry name" value="Homeodomain-like"/>
    <property type="match status" value="1"/>
</dbReference>
<evidence type="ECO:0000313" key="8">
    <source>
        <dbReference type="EMBL" id="MBD2771343.1"/>
    </source>
</evidence>
<evidence type="ECO:0000256" key="1">
    <source>
        <dbReference type="ARBA" id="ARBA00000086"/>
    </source>
</evidence>
<evidence type="ECO:0000256" key="5">
    <source>
        <dbReference type="ARBA" id="ARBA00023163"/>
    </source>
</evidence>
<dbReference type="SMART" id="SM00478">
    <property type="entry name" value="ENDO3c"/>
    <property type="match status" value="1"/>
</dbReference>
<keyword evidence="3" id="KW-0227">DNA damage</keyword>
<proteinExistence type="predicted"/>
<dbReference type="SMART" id="SM00342">
    <property type="entry name" value="HTH_ARAC"/>
    <property type="match status" value="1"/>
</dbReference>
<keyword evidence="5" id="KW-0804">Transcription</keyword>
<comment type="caution">
    <text evidence="8">The sequence shown here is derived from an EMBL/GenBank/DDBJ whole genome shotgun (WGS) entry which is preliminary data.</text>
</comment>
<dbReference type="InterPro" id="IPR010316">
    <property type="entry name" value="AlkA_N"/>
</dbReference>
<reference evidence="8" key="1">
    <citation type="submission" date="2020-09" db="EMBL/GenBank/DDBJ databases">
        <title>Iningainema tapete sp. nov. (Scytonemataceae, Cyanobacteria) from greenhouses in central Florida (USA) produces two types of nodularin with biosynthetic potential for microcystin-LR and anabaenopeptins.</title>
        <authorList>
            <person name="Berthold D.E."/>
            <person name="Lefler F.W."/>
            <person name="Huang I.-S."/>
            <person name="Abdulla H."/>
            <person name="Zimba P.V."/>
            <person name="Laughinghouse H.D. IV."/>
        </authorList>
    </citation>
    <scope>NUCLEOTIDE SEQUENCE</scope>
    <source>
        <strain evidence="8">BLCCT55</strain>
    </source>
</reference>
<evidence type="ECO:0000259" key="7">
    <source>
        <dbReference type="PROSITE" id="PS01124"/>
    </source>
</evidence>
<evidence type="ECO:0000256" key="3">
    <source>
        <dbReference type="ARBA" id="ARBA00022763"/>
    </source>
</evidence>
<dbReference type="InterPro" id="IPR037046">
    <property type="entry name" value="AlkA_N_sf"/>
</dbReference>
<dbReference type="Gene3D" id="1.10.10.60">
    <property type="entry name" value="Homeodomain-like"/>
    <property type="match status" value="1"/>
</dbReference>
<dbReference type="Gene3D" id="3.30.310.20">
    <property type="entry name" value="DNA-3-methyladenine glycosylase AlkA, N-terminal domain"/>
    <property type="match status" value="1"/>
</dbReference>
<evidence type="ECO:0000256" key="4">
    <source>
        <dbReference type="ARBA" id="ARBA00023015"/>
    </source>
</evidence>
<dbReference type="SUPFAM" id="SSF48150">
    <property type="entry name" value="DNA-glycosylase"/>
    <property type="match status" value="1"/>
</dbReference>
<dbReference type="GO" id="GO:0003700">
    <property type="term" value="F:DNA-binding transcription factor activity"/>
    <property type="evidence" value="ECO:0007669"/>
    <property type="project" value="InterPro"/>
</dbReference>
<dbReference type="InterPro" id="IPR003265">
    <property type="entry name" value="HhH-GPD_domain"/>
</dbReference>
<dbReference type="PANTHER" id="PTHR43003:SF13">
    <property type="entry name" value="DNA-3-METHYLADENINE GLYCOSYLASE 2"/>
    <property type="match status" value="1"/>
</dbReference>
<comment type="catalytic activity">
    <reaction evidence="1">
        <text>Hydrolysis of alkylated DNA, releasing 3-methyladenine, 3-methylguanine, 7-methylguanine and 7-methyladenine.</text>
        <dbReference type="EC" id="3.2.2.21"/>
    </reaction>
</comment>
<dbReference type="Pfam" id="PF00730">
    <property type="entry name" value="HhH-GPD"/>
    <property type="match status" value="1"/>
</dbReference>
<keyword evidence="6" id="KW-0234">DNA repair</keyword>
<dbReference type="GO" id="GO:0043565">
    <property type="term" value="F:sequence-specific DNA binding"/>
    <property type="evidence" value="ECO:0007669"/>
    <property type="project" value="InterPro"/>
</dbReference>
<evidence type="ECO:0000313" key="9">
    <source>
        <dbReference type="Proteomes" id="UP000629098"/>
    </source>
</evidence>
<keyword evidence="4" id="KW-0805">Transcription regulation</keyword>
<dbReference type="Gene3D" id="1.10.1670.10">
    <property type="entry name" value="Helix-hairpin-Helix base-excision DNA repair enzymes (C-terminal)"/>
    <property type="match status" value="1"/>
</dbReference>
<dbReference type="InterPro" id="IPR051912">
    <property type="entry name" value="Alkylbase_DNA_Glycosylase/TA"/>
</dbReference>
<sequence>MNLNLIAEGALDDGTVEELATRLGVGSRHLRQLFTKHLGTSPVAVAQMRRLLFAKQLINETALSMTDVAMAAGFTSIRRFNDVIFKTYGRSPSDLRRQKIPQLDSTLNISLKLPFSPPYNWAALISFFMNRATPGLESVRINSYRRTISLNGHHGVVEICPVSGQNYLQANICFPKVTLLAQIVERLRQMFDLSANIAEISAHLRRDPILTHLIEMQPGLRIPGAWDNFELAVRAIIGQQISVAAATTIFSRLVATYGEPLAVENLWNADLRFVFPPPSVLAQADLTTLGITRPKAVAIAALSTAVAQNPQFLTHFPTLNDAVHTLCQLPGIGEWTAQYIAIRALREPDAFPANDLGLLQAMKALGKPVTKAQFVEVSQAWRPWRAYAAIHLWSNVSTLPKEEMLSA</sequence>
<dbReference type="RefSeq" id="WP_190825640.1">
    <property type="nucleotide sequence ID" value="NZ_CAWPPI010000017.1"/>
</dbReference>
<dbReference type="Pfam" id="PF06029">
    <property type="entry name" value="AlkA_N"/>
    <property type="match status" value="1"/>
</dbReference>
<dbReference type="GO" id="GO:0008725">
    <property type="term" value="F:DNA-3-methyladenine glycosylase activity"/>
    <property type="evidence" value="ECO:0007669"/>
    <property type="project" value="TreeGrafter"/>
</dbReference>
<dbReference type="SMART" id="SM01009">
    <property type="entry name" value="AlkA_N"/>
    <property type="match status" value="1"/>
</dbReference>
<dbReference type="InterPro" id="IPR011257">
    <property type="entry name" value="DNA_glycosylase"/>
</dbReference>
<feature type="domain" description="HTH araC/xylS-type" evidence="7">
    <location>
        <begin position="1"/>
        <end position="98"/>
    </location>
</feature>
<dbReference type="GO" id="GO:0006307">
    <property type="term" value="P:DNA alkylation repair"/>
    <property type="evidence" value="ECO:0007669"/>
    <property type="project" value="TreeGrafter"/>
</dbReference>
<dbReference type="InterPro" id="IPR009057">
    <property type="entry name" value="Homeodomain-like_sf"/>
</dbReference>